<name>A0ABR7UJI0_9BRAD</name>
<evidence type="ECO:0000313" key="3">
    <source>
        <dbReference type="Proteomes" id="UP000639516"/>
    </source>
</evidence>
<organism evidence="2 3">
    <name type="scientific">Bradyrhizobium campsiandrae</name>
    <dbReference type="NCBI Taxonomy" id="1729892"/>
    <lineage>
        <taxon>Bacteria</taxon>
        <taxon>Pseudomonadati</taxon>
        <taxon>Pseudomonadota</taxon>
        <taxon>Alphaproteobacteria</taxon>
        <taxon>Hyphomicrobiales</taxon>
        <taxon>Nitrobacteraceae</taxon>
        <taxon>Bradyrhizobium</taxon>
    </lineage>
</organism>
<gene>
    <name evidence="2" type="ORF">HA482_38690</name>
</gene>
<dbReference type="InterPro" id="IPR036028">
    <property type="entry name" value="SH3-like_dom_sf"/>
</dbReference>
<comment type="caution">
    <text evidence="2">The sequence shown here is derived from an EMBL/GenBank/DDBJ whole genome shotgun (WGS) entry which is preliminary data.</text>
</comment>
<accession>A0ABR7UJI0</accession>
<proteinExistence type="predicted"/>
<sequence>MPKDARHRQAWNRHGQQGHEDAEGHKNLMKSFLAVVALFALTAPASAFYTECTVSKDIELANRPDGQTEPRYMPVNKGDKVAVRDEYQDWWFVMHSSDGSTDYGWLPKKVLTRCKQMEGTP</sequence>
<protein>
    <recommendedName>
        <fullName evidence="4">SH3 domain-containing protein</fullName>
    </recommendedName>
</protein>
<keyword evidence="3" id="KW-1185">Reference proteome</keyword>
<reference evidence="2 3" key="1">
    <citation type="journal article" date="2020" name="Arch. Microbiol.">
        <title>Bradyrhizobium campsiandrae sp. nov., a nitrogen-fixing bacterial strain isolated from a native leguminous tree from the Amazon adapted to flooded conditions.</title>
        <authorList>
            <person name="Cabral Michel D."/>
            <person name="Martins da Costa E."/>
            <person name="Azarias Guimaraes A."/>
            <person name="Soares de Carvalho T."/>
            <person name="Santos de Castro Caputo P."/>
            <person name="Willems A."/>
            <person name="de Souza Moreira F.M."/>
        </authorList>
    </citation>
    <scope>NUCLEOTIDE SEQUENCE [LARGE SCALE GENOMIC DNA]</scope>
    <source>
        <strain evidence="3">INPA 384B</strain>
    </source>
</reference>
<evidence type="ECO:0000256" key="1">
    <source>
        <dbReference type="SAM" id="MobiDB-lite"/>
    </source>
</evidence>
<evidence type="ECO:0008006" key="4">
    <source>
        <dbReference type="Google" id="ProtNLM"/>
    </source>
</evidence>
<dbReference type="EMBL" id="JAATTO010000095">
    <property type="protein sequence ID" value="MBC9984124.1"/>
    <property type="molecule type" value="Genomic_DNA"/>
</dbReference>
<feature type="compositionally biased region" description="Basic residues" evidence="1">
    <location>
        <begin position="1"/>
        <end position="11"/>
    </location>
</feature>
<evidence type="ECO:0000313" key="2">
    <source>
        <dbReference type="EMBL" id="MBC9984124.1"/>
    </source>
</evidence>
<feature type="region of interest" description="Disordered" evidence="1">
    <location>
        <begin position="1"/>
        <end position="24"/>
    </location>
</feature>
<dbReference type="RefSeq" id="WP_188102888.1">
    <property type="nucleotide sequence ID" value="NZ_JAANIH010000029.1"/>
</dbReference>
<dbReference type="SUPFAM" id="SSF50044">
    <property type="entry name" value="SH3-domain"/>
    <property type="match status" value="1"/>
</dbReference>
<dbReference type="Proteomes" id="UP000639516">
    <property type="component" value="Unassembled WGS sequence"/>
</dbReference>